<gene>
    <name evidence="12" type="ORF">FPRO_05705</name>
</gene>
<proteinExistence type="inferred from homology"/>
<evidence type="ECO:0000256" key="1">
    <source>
        <dbReference type="ARBA" id="ARBA00004127"/>
    </source>
</evidence>
<feature type="transmembrane region" description="Helical" evidence="10">
    <location>
        <begin position="424"/>
        <end position="442"/>
    </location>
</feature>
<accession>A0A1L7VEJ0</accession>
<keyword evidence="5 10" id="KW-1133">Transmembrane helix</keyword>
<feature type="transmembrane region" description="Helical" evidence="10">
    <location>
        <begin position="255"/>
        <end position="281"/>
    </location>
</feature>
<dbReference type="InterPro" id="IPR011701">
    <property type="entry name" value="MFS"/>
</dbReference>
<feature type="transmembrane region" description="Helical" evidence="10">
    <location>
        <begin position="172"/>
        <end position="189"/>
    </location>
</feature>
<dbReference type="RefSeq" id="XP_031079696.1">
    <property type="nucleotide sequence ID" value="XM_031229462.1"/>
</dbReference>
<feature type="compositionally biased region" description="Basic and acidic residues" evidence="9">
    <location>
        <begin position="1"/>
        <end position="15"/>
    </location>
</feature>
<evidence type="ECO:0000256" key="2">
    <source>
        <dbReference type="ARBA" id="ARBA00008335"/>
    </source>
</evidence>
<dbReference type="GO" id="GO:0005774">
    <property type="term" value="C:vacuolar membrane"/>
    <property type="evidence" value="ECO:0007669"/>
    <property type="project" value="TreeGrafter"/>
</dbReference>
<evidence type="ECO:0000256" key="8">
    <source>
        <dbReference type="ARBA" id="ARBA00023180"/>
    </source>
</evidence>
<dbReference type="InterPro" id="IPR036259">
    <property type="entry name" value="MFS_trans_sf"/>
</dbReference>
<evidence type="ECO:0000259" key="11">
    <source>
        <dbReference type="PROSITE" id="PS50850"/>
    </source>
</evidence>
<feature type="transmembrane region" description="Helical" evidence="10">
    <location>
        <begin position="139"/>
        <end position="160"/>
    </location>
</feature>
<dbReference type="FunFam" id="1.20.1250.20:FF:000197">
    <property type="entry name" value="Siderophore iron transporter 1"/>
    <property type="match status" value="1"/>
</dbReference>
<dbReference type="InterPro" id="IPR020846">
    <property type="entry name" value="MFS_dom"/>
</dbReference>
<dbReference type="Proteomes" id="UP000183971">
    <property type="component" value="Unassembled WGS sequence"/>
</dbReference>
<feature type="transmembrane region" description="Helical" evidence="10">
    <location>
        <begin position="201"/>
        <end position="226"/>
    </location>
</feature>
<comment type="caution">
    <text evidence="12">The sequence shown here is derived from an EMBL/GenBank/DDBJ whole genome shotgun (WGS) entry which is preliminary data.</text>
</comment>
<dbReference type="VEuPathDB" id="FungiDB:FPRO_05705"/>
<keyword evidence="13" id="KW-1185">Reference proteome</keyword>
<name>A0A1L7VEJ0_FUSPR</name>
<dbReference type="AlphaFoldDB" id="A0A1L7VEJ0"/>
<dbReference type="Pfam" id="PF07690">
    <property type="entry name" value="MFS_1"/>
    <property type="match status" value="1"/>
</dbReference>
<dbReference type="PANTHER" id="PTHR23501">
    <property type="entry name" value="MAJOR FACILITATOR SUPERFAMILY"/>
    <property type="match status" value="1"/>
</dbReference>
<keyword evidence="4 10" id="KW-0812">Transmembrane</keyword>
<evidence type="ECO:0000256" key="10">
    <source>
        <dbReference type="SAM" id="Phobius"/>
    </source>
</evidence>
<evidence type="ECO:0000256" key="7">
    <source>
        <dbReference type="ARBA" id="ARBA00023136"/>
    </source>
</evidence>
<comment type="subcellular location">
    <subcellularLocation>
        <location evidence="1">Endomembrane system</location>
        <topology evidence="1">Multi-pass membrane protein</topology>
    </subcellularLocation>
</comment>
<evidence type="ECO:0000256" key="5">
    <source>
        <dbReference type="ARBA" id="ARBA00022989"/>
    </source>
</evidence>
<dbReference type="GO" id="GO:0015343">
    <property type="term" value="F:siderophore-iron transmembrane transporter activity"/>
    <property type="evidence" value="ECO:0007669"/>
    <property type="project" value="TreeGrafter"/>
</dbReference>
<feature type="transmembrane region" description="Helical" evidence="10">
    <location>
        <begin position="395"/>
        <end position="412"/>
    </location>
</feature>
<dbReference type="PANTHER" id="PTHR23501:SF92">
    <property type="entry name" value="GLUTATHIONE EXCHANGER 1-RELATED"/>
    <property type="match status" value="1"/>
</dbReference>
<feature type="domain" description="Major facilitator superfamily (MFS) profile" evidence="11">
    <location>
        <begin position="50"/>
        <end position="525"/>
    </location>
</feature>
<feature type="transmembrane region" description="Helical" evidence="10">
    <location>
        <begin position="48"/>
        <end position="71"/>
    </location>
</feature>
<feature type="transmembrane region" description="Helical" evidence="10">
    <location>
        <begin position="463"/>
        <end position="483"/>
    </location>
</feature>
<evidence type="ECO:0000256" key="9">
    <source>
        <dbReference type="SAM" id="MobiDB-lite"/>
    </source>
</evidence>
<keyword evidence="6" id="KW-0406">Ion transport</keyword>
<dbReference type="PROSITE" id="PS50850">
    <property type="entry name" value="MFS"/>
    <property type="match status" value="1"/>
</dbReference>
<dbReference type="GO" id="GO:0005886">
    <property type="term" value="C:plasma membrane"/>
    <property type="evidence" value="ECO:0007669"/>
    <property type="project" value="TreeGrafter"/>
</dbReference>
<feature type="transmembrane region" description="Helical" evidence="10">
    <location>
        <begin position="538"/>
        <end position="557"/>
    </location>
</feature>
<evidence type="ECO:0000313" key="13">
    <source>
        <dbReference type="Proteomes" id="UP000183971"/>
    </source>
</evidence>
<sequence>MSSPEKSSDNDHGHEVPPSAADAVRDITSPGVQRIKAMSEVITLTDRIFIFFGVFLIAYAYGLDGTVRYAYQPSALNSFQEHSLQSSVNTLRAVIAAAAQPTAGKIADVFGRVELICISVFFYTIGTVIEAAAQNLDTYSAGAVIYQIGYTMILLLVEVIIGDITSVRSRLFFSYIPALPFIINTWVSGDVTEAVLGATTWRWGIGMWCIIYPVCALPLIISLLVVGHRAKKAGHLVGYRSSFQQLGFNKLTVELFWLLDIIGVILLIAVFALLLVPLTIAGGFESKWSDPQVVAPLVIGFVCIPVFVVWELRAPHPLVPFHHMKDRSVWAPMGIACMLNFAWTMQGDYLYTVLQVSFNFSIKAATRVQSLYSFASVITGTILGLIVYKVRRFKVFIVSGTCLFLVAFGLLIRYRGDPSSDNKSGVIGAQILLGIAGGMFPYPAQASLQAYVTHERLAVMTGLYLALYQVGSAFGNAVSGAIWTQVLPVRLAQSFSSFGNETLAVYAYSQPLSAILDFPVGSDERDAMIDAYKHVQRLLTITGICLCVPLIAFSLCLRNPKLTDQQNLVEDEKPGAAAERSSASA</sequence>
<dbReference type="GO" id="GO:0005768">
    <property type="term" value="C:endosome"/>
    <property type="evidence" value="ECO:0007669"/>
    <property type="project" value="TreeGrafter"/>
</dbReference>
<feature type="region of interest" description="Disordered" evidence="9">
    <location>
        <begin position="1"/>
        <end position="23"/>
    </location>
</feature>
<keyword evidence="7 10" id="KW-0472">Membrane</keyword>
<feature type="transmembrane region" description="Helical" evidence="10">
    <location>
        <begin position="371"/>
        <end position="388"/>
    </location>
</feature>
<comment type="similarity">
    <text evidence="2">Belongs to the major facilitator superfamily.</text>
</comment>
<feature type="transmembrane region" description="Helical" evidence="10">
    <location>
        <begin position="330"/>
        <end position="351"/>
    </location>
</feature>
<dbReference type="EMBL" id="FJOF01000003">
    <property type="protein sequence ID" value="CZR39103.1"/>
    <property type="molecule type" value="Genomic_DNA"/>
</dbReference>
<reference evidence="13" key="1">
    <citation type="journal article" date="2016" name="Genome Biol. Evol.">
        <title>Comparative 'omics' of the Fusarium fujikuroi species complex highlights differences in genetic potential and metabolite synthesis.</title>
        <authorList>
            <person name="Niehaus E.-M."/>
            <person name="Muensterkoetter M."/>
            <person name="Proctor R.H."/>
            <person name="Brown D.W."/>
            <person name="Sharon A."/>
            <person name="Idan Y."/>
            <person name="Oren-Young L."/>
            <person name="Sieber C.M."/>
            <person name="Novak O."/>
            <person name="Pencik A."/>
            <person name="Tarkowska D."/>
            <person name="Hromadova K."/>
            <person name="Freeman S."/>
            <person name="Maymon M."/>
            <person name="Elazar M."/>
            <person name="Youssef S.A."/>
            <person name="El-Shabrawy E.S.M."/>
            <person name="Shalaby A.B.A."/>
            <person name="Houterman P."/>
            <person name="Brock N.L."/>
            <person name="Burkhardt I."/>
            <person name="Tsavkelova E.A."/>
            <person name="Dickschat J.S."/>
            <person name="Galuszka P."/>
            <person name="Gueldener U."/>
            <person name="Tudzynski B."/>
        </authorList>
    </citation>
    <scope>NUCLEOTIDE SEQUENCE [LARGE SCALE GENOMIC DNA]</scope>
    <source>
        <strain evidence="13">ET1</strain>
    </source>
</reference>
<evidence type="ECO:0000256" key="4">
    <source>
        <dbReference type="ARBA" id="ARBA00022692"/>
    </source>
</evidence>
<keyword evidence="8" id="KW-0325">Glycoprotein</keyword>
<evidence type="ECO:0000256" key="3">
    <source>
        <dbReference type="ARBA" id="ARBA00022448"/>
    </source>
</evidence>
<keyword evidence="3" id="KW-0813">Transport</keyword>
<feature type="transmembrane region" description="Helical" evidence="10">
    <location>
        <begin position="115"/>
        <end position="133"/>
    </location>
</feature>
<dbReference type="Gene3D" id="1.20.1250.20">
    <property type="entry name" value="MFS general substrate transporter like domains"/>
    <property type="match status" value="2"/>
</dbReference>
<feature type="transmembrane region" description="Helical" evidence="10">
    <location>
        <begin position="293"/>
        <end position="310"/>
    </location>
</feature>
<dbReference type="GeneID" id="42050585"/>
<evidence type="ECO:0000313" key="12">
    <source>
        <dbReference type="EMBL" id="CZR39103.1"/>
    </source>
</evidence>
<evidence type="ECO:0000256" key="6">
    <source>
        <dbReference type="ARBA" id="ARBA00023065"/>
    </source>
</evidence>
<dbReference type="SUPFAM" id="SSF103473">
    <property type="entry name" value="MFS general substrate transporter"/>
    <property type="match status" value="1"/>
</dbReference>
<protein>
    <submittedName>
        <fullName evidence="12">Probable SIT1-Transporter of the bacterial siderophore ferrioxamine B</fullName>
    </submittedName>
</protein>
<organism evidence="12 13">
    <name type="scientific">Fusarium proliferatum (strain ET1)</name>
    <name type="common">Orchid endophyte fungus</name>
    <dbReference type="NCBI Taxonomy" id="1227346"/>
    <lineage>
        <taxon>Eukaryota</taxon>
        <taxon>Fungi</taxon>
        <taxon>Dikarya</taxon>
        <taxon>Ascomycota</taxon>
        <taxon>Pezizomycotina</taxon>
        <taxon>Sordariomycetes</taxon>
        <taxon>Hypocreomycetidae</taxon>
        <taxon>Hypocreales</taxon>
        <taxon>Nectriaceae</taxon>
        <taxon>Fusarium</taxon>
        <taxon>Fusarium fujikuroi species complex</taxon>
    </lineage>
</organism>